<sequence>MCFDNGVESEKSFAQLKEKWRVLLDKYKSVCDNNNRTGRERKTFKHYEDIDEFMASSDKVNARFVKETKAHDTDVILSTGNQDCSKKTEKRPPSSAGGDSADAEKTEKLGKRMKKDQKRRRKGLAAMTWS</sequence>
<protein>
    <recommendedName>
        <fullName evidence="4">MADF domain-containing protein</fullName>
    </recommendedName>
</protein>
<name>A0ABN8P764_9CNID</name>
<feature type="compositionally biased region" description="Basic residues" evidence="1">
    <location>
        <begin position="111"/>
        <end position="123"/>
    </location>
</feature>
<dbReference type="EMBL" id="CALNXK010000050">
    <property type="protein sequence ID" value="CAH3132023.1"/>
    <property type="molecule type" value="Genomic_DNA"/>
</dbReference>
<proteinExistence type="predicted"/>
<evidence type="ECO:0000313" key="3">
    <source>
        <dbReference type="Proteomes" id="UP001159405"/>
    </source>
</evidence>
<organism evidence="2 3">
    <name type="scientific">Porites lobata</name>
    <dbReference type="NCBI Taxonomy" id="104759"/>
    <lineage>
        <taxon>Eukaryota</taxon>
        <taxon>Metazoa</taxon>
        <taxon>Cnidaria</taxon>
        <taxon>Anthozoa</taxon>
        <taxon>Hexacorallia</taxon>
        <taxon>Scleractinia</taxon>
        <taxon>Fungiina</taxon>
        <taxon>Poritidae</taxon>
        <taxon>Porites</taxon>
    </lineage>
</organism>
<reference evidence="2 3" key="1">
    <citation type="submission" date="2022-05" db="EMBL/GenBank/DDBJ databases">
        <authorList>
            <consortium name="Genoscope - CEA"/>
            <person name="William W."/>
        </authorList>
    </citation>
    <scope>NUCLEOTIDE SEQUENCE [LARGE SCALE GENOMIC DNA]</scope>
</reference>
<evidence type="ECO:0000256" key="1">
    <source>
        <dbReference type="SAM" id="MobiDB-lite"/>
    </source>
</evidence>
<dbReference type="Proteomes" id="UP001159405">
    <property type="component" value="Unassembled WGS sequence"/>
</dbReference>
<comment type="caution">
    <text evidence="2">The sequence shown here is derived from an EMBL/GenBank/DDBJ whole genome shotgun (WGS) entry which is preliminary data.</text>
</comment>
<keyword evidence="3" id="KW-1185">Reference proteome</keyword>
<evidence type="ECO:0008006" key="4">
    <source>
        <dbReference type="Google" id="ProtNLM"/>
    </source>
</evidence>
<accession>A0ABN8P764</accession>
<gene>
    <name evidence="2" type="ORF">PLOB_00036386</name>
</gene>
<feature type="region of interest" description="Disordered" evidence="1">
    <location>
        <begin position="75"/>
        <end position="130"/>
    </location>
</feature>
<evidence type="ECO:0000313" key="2">
    <source>
        <dbReference type="EMBL" id="CAH3132023.1"/>
    </source>
</evidence>